<evidence type="ECO:0000256" key="6">
    <source>
        <dbReference type="ARBA" id="ARBA00023004"/>
    </source>
</evidence>
<gene>
    <name evidence="11" type="ORF">J2S73_001591</name>
</gene>
<proteinExistence type="inferred from homology"/>
<keyword evidence="12" id="KW-1185">Reference proteome</keyword>
<comment type="function">
    <text evidence="7">Required for the biogenesis of c-type cytochromes. Possible subunit of a heme lyase.</text>
</comment>
<keyword evidence="9" id="KW-1133">Transmembrane helix</keyword>
<keyword evidence="9" id="KW-0812">Transmembrane</keyword>
<feature type="transmembrane region" description="Helical" evidence="9">
    <location>
        <begin position="109"/>
        <end position="130"/>
    </location>
</feature>
<feature type="chain" id="PRO_5041774074" description="Cytochrome c-type biogenesis protein" evidence="9">
    <location>
        <begin position="26"/>
        <end position="158"/>
    </location>
</feature>
<dbReference type="GO" id="GO:0017004">
    <property type="term" value="P:cytochrome complex assembly"/>
    <property type="evidence" value="ECO:0007669"/>
    <property type="project" value="UniProtKB-KW"/>
</dbReference>
<dbReference type="GO" id="GO:0046872">
    <property type="term" value="F:metal ion binding"/>
    <property type="evidence" value="ECO:0007669"/>
    <property type="project" value="UniProtKB-KW"/>
</dbReference>
<evidence type="ECO:0000256" key="8">
    <source>
        <dbReference type="ARBA" id="ARBA00060491"/>
    </source>
</evidence>
<evidence type="ECO:0000313" key="12">
    <source>
        <dbReference type="Proteomes" id="UP001229244"/>
    </source>
</evidence>
<keyword evidence="3 9" id="KW-0479">Metal-binding</keyword>
<dbReference type="AlphaFoldDB" id="A0AAE4ATN0"/>
<keyword evidence="5" id="KW-0201">Cytochrome c-type biogenesis</keyword>
<dbReference type="Proteomes" id="UP001229244">
    <property type="component" value="Unassembled WGS sequence"/>
</dbReference>
<evidence type="ECO:0000256" key="1">
    <source>
        <dbReference type="ARBA" id="ARBA00010342"/>
    </source>
</evidence>
<keyword evidence="6 9" id="KW-0408">Iron</keyword>
<sequence>MTRPGLIGAVLALLIVVGAPLPAAAVQPDEVLDDPKLEQRARELSTELRCMVCQNESIDASNAPLARDIRVLLRERLEEGDSDEEVIDYLVARYGEFILLKPRFAVHTLLLWLTPVVVLALGGVLAVVNLRKRRAAAAPPLSEREEAALRDILSEERS</sequence>
<name>A0AAE4ATN0_9HYPH</name>
<reference evidence="11" key="1">
    <citation type="submission" date="2023-07" db="EMBL/GenBank/DDBJ databases">
        <title>Genomic Encyclopedia of Type Strains, Phase IV (KMG-IV): sequencing the most valuable type-strain genomes for metagenomic binning, comparative biology and taxonomic classification.</title>
        <authorList>
            <person name="Goeker M."/>
        </authorList>
    </citation>
    <scope>NUCLEOTIDE SEQUENCE</scope>
    <source>
        <strain evidence="11">DSM 21202</strain>
    </source>
</reference>
<dbReference type="InterPro" id="IPR051263">
    <property type="entry name" value="C-type_cytochrome_biogenesis"/>
</dbReference>
<dbReference type="Pfam" id="PF03918">
    <property type="entry name" value="CcmH"/>
    <property type="match status" value="1"/>
</dbReference>
<protein>
    <recommendedName>
        <fullName evidence="9">Cytochrome c-type biogenesis protein</fullName>
    </recommendedName>
</protein>
<evidence type="ECO:0000256" key="9">
    <source>
        <dbReference type="RuleBase" id="RU364112"/>
    </source>
</evidence>
<accession>A0AAE4ATN0</accession>
<keyword evidence="2 9" id="KW-0349">Heme</keyword>
<dbReference type="GO" id="GO:0005886">
    <property type="term" value="C:plasma membrane"/>
    <property type="evidence" value="ECO:0007669"/>
    <property type="project" value="TreeGrafter"/>
</dbReference>
<dbReference type="Gene3D" id="1.10.8.640">
    <property type="entry name" value="Cytochrome C biogenesis protein"/>
    <property type="match status" value="1"/>
</dbReference>
<keyword evidence="9" id="KW-0472">Membrane</keyword>
<dbReference type="PANTHER" id="PTHR47870">
    <property type="entry name" value="CYTOCHROME C-TYPE BIOGENESIS PROTEIN CCMH"/>
    <property type="match status" value="1"/>
</dbReference>
<dbReference type="RefSeq" id="WP_306884973.1">
    <property type="nucleotide sequence ID" value="NZ_JAUSUL010000002.1"/>
</dbReference>
<comment type="caution">
    <text evidence="11">The sequence shown here is derived from an EMBL/GenBank/DDBJ whole genome shotgun (WGS) entry which is preliminary data.</text>
</comment>
<evidence type="ECO:0000256" key="3">
    <source>
        <dbReference type="ARBA" id="ARBA00022723"/>
    </source>
</evidence>
<dbReference type="FunFam" id="1.10.8.640:FF:000001">
    <property type="entry name" value="Cytochrome c-type biogenesis protein"/>
    <property type="match status" value="1"/>
</dbReference>
<evidence type="ECO:0000256" key="5">
    <source>
        <dbReference type="ARBA" id="ARBA00022748"/>
    </source>
</evidence>
<evidence type="ECO:0000259" key="10">
    <source>
        <dbReference type="Pfam" id="PF03918"/>
    </source>
</evidence>
<evidence type="ECO:0000256" key="4">
    <source>
        <dbReference type="ARBA" id="ARBA00022729"/>
    </source>
</evidence>
<organism evidence="11 12">
    <name type="scientific">Amorphus orientalis</name>
    <dbReference type="NCBI Taxonomy" id="649198"/>
    <lineage>
        <taxon>Bacteria</taxon>
        <taxon>Pseudomonadati</taxon>
        <taxon>Pseudomonadota</taxon>
        <taxon>Alphaproteobacteria</taxon>
        <taxon>Hyphomicrobiales</taxon>
        <taxon>Amorphaceae</taxon>
        <taxon>Amorphus</taxon>
    </lineage>
</organism>
<keyword evidence="4 9" id="KW-0732">Signal</keyword>
<feature type="domain" description="CcmH/CycL/Ccl2/NrfF N-terminal" evidence="10">
    <location>
        <begin position="14"/>
        <end position="153"/>
    </location>
</feature>
<evidence type="ECO:0000256" key="7">
    <source>
        <dbReference type="ARBA" id="ARBA00037230"/>
    </source>
</evidence>
<dbReference type="EMBL" id="JAUSUL010000002">
    <property type="protein sequence ID" value="MDQ0315134.1"/>
    <property type="molecule type" value="Genomic_DNA"/>
</dbReference>
<dbReference type="InterPro" id="IPR005616">
    <property type="entry name" value="CcmH/CycL/Ccl2/NrfF_N"/>
</dbReference>
<evidence type="ECO:0000256" key="2">
    <source>
        <dbReference type="ARBA" id="ARBA00022617"/>
    </source>
</evidence>
<comment type="subcellular location">
    <subcellularLocation>
        <location evidence="8">Membrane</location>
        <topology evidence="8">Single-pass membrane protein</topology>
        <orientation evidence="8">Periplasmic side</orientation>
    </subcellularLocation>
</comment>
<comment type="similarity">
    <text evidence="1 9">Belongs to the CcmH/CycL/Ccl2/NrfF family.</text>
</comment>
<dbReference type="CDD" id="cd16378">
    <property type="entry name" value="CcmH_N"/>
    <property type="match status" value="1"/>
</dbReference>
<dbReference type="PANTHER" id="PTHR47870:SF1">
    <property type="entry name" value="CYTOCHROME C-TYPE BIOGENESIS PROTEIN CCMH"/>
    <property type="match status" value="1"/>
</dbReference>
<dbReference type="InterPro" id="IPR038297">
    <property type="entry name" value="CcmH/CycL/NrfF/Ccl2_sf"/>
</dbReference>
<evidence type="ECO:0000313" key="11">
    <source>
        <dbReference type="EMBL" id="MDQ0315134.1"/>
    </source>
</evidence>
<feature type="signal peptide" evidence="9">
    <location>
        <begin position="1"/>
        <end position="25"/>
    </location>
</feature>